<protein>
    <submittedName>
        <fullName evidence="1">Uncharacterized protein</fullName>
    </submittedName>
</protein>
<name>A0A2X3JP08_ECOLX</name>
<dbReference type="Proteomes" id="UP000250991">
    <property type="component" value="Unassembled WGS sequence"/>
</dbReference>
<gene>
    <name evidence="1" type="ORF">NCTC8009_01327</name>
</gene>
<evidence type="ECO:0000313" key="1">
    <source>
        <dbReference type="EMBL" id="SQD00917.1"/>
    </source>
</evidence>
<sequence>MLTTVAGNLIAVYRAAIACITAVIVHGIGIEDFTPFARLVYAEAIIMTRYRRKVTGNDDFVTLFIATHKISTERSLSSTTSHSKPYGSKSSSCIAFMVAVGEVQIAHQTLDTVVPVIAAFQQMPVEAGVMVPLAALGKFVTHEQ</sequence>
<accession>A0A2X3JP08</accession>
<dbReference type="AlphaFoldDB" id="A0A2X3JP08"/>
<evidence type="ECO:0000313" key="2">
    <source>
        <dbReference type="Proteomes" id="UP000250991"/>
    </source>
</evidence>
<proteinExistence type="predicted"/>
<dbReference type="EMBL" id="UARW01000010">
    <property type="protein sequence ID" value="SQD00917.1"/>
    <property type="molecule type" value="Genomic_DNA"/>
</dbReference>
<reference evidence="1 2" key="1">
    <citation type="submission" date="2018-06" db="EMBL/GenBank/DDBJ databases">
        <authorList>
            <consortium name="Pathogen Informatics"/>
            <person name="Doyle S."/>
        </authorList>
    </citation>
    <scope>NUCLEOTIDE SEQUENCE [LARGE SCALE GENOMIC DNA]</scope>
    <source>
        <strain evidence="1 2">NCTC8009</strain>
    </source>
</reference>
<organism evidence="1 2">
    <name type="scientific">Escherichia coli</name>
    <dbReference type="NCBI Taxonomy" id="562"/>
    <lineage>
        <taxon>Bacteria</taxon>
        <taxon>Pseudomonadati</taxon>
        <taxon>Pseudomonadota</taxon>
        <taxon>Gammaproteobacteria</taxon>
        <taxon>Enterobacterales</taxon>
        <taxon>Enterobacteriaceae</taxon>
        <taxon>Escherichia</taxon>
    </lineage>
</organism>